<organism evidence="6">
    <name type="scientific">Timema shepardi</name>
    <name type="common">Walking stick</name>
    <dbReference type="NCBI Taxonomy" id="629360"/>
    <lineage>
        <taxon>Eukaryota</taxon>
        <taxon>Metazoa</taxon>
        <taxon>Ecdysozoa</taxon>
        <taxon>Arthropoda</taxon>
        <taxon>Hexapoda</taxon>
        <taxon>Insecta</taxon>
        <taxon>Pterygota</taxon>
        <taxon>Neoptera</taxon>
        <taxon>Polyneoptera</taxon>
        <taxon>Phasmatodea</taxon>
        <taxon>Timematodea</taxon>
        <taxon>Timematoidea</taxon>
        <taxon>Timematidae</taxon>
        <taxon>Timema</taxon>
    </lineage>
</organism>
<keyword evidence="3" id="KW-0804">Transcription</keyword>
<evidence type="ECO:0000256" key="4">
    <source>
        <dbReference type="ARBA" id="ARBA00023242"/>
    </source>
</evidence>
<dbReference type="AlphaFoldDB" id="A0A7R9AQX3"/>
<dbReference type="InterPro" id="IPR011520">
    <property type="entry name" value="Vg_fam"/>
</dbReference>
<dbReference type="GO" id="GO:0005634">
    <property type="term" value="C:nucleus"/>
    <property type="evidence" value="ECO:0007669"/>
    <property type="project" value="UniProtKB-SubCell"/>
</dbReference>
<feature type="compositionally biased region" description="Polar residues" evidence="5">
    <location>
        <begin position="1"/>
        <end position="21"/>
    </location>
</feature>
<feature type="compositionally biased region" description="Low complexity" evidence="5">
    <location>
        <begin position="29"/>
        <end position="38"/>
    </location>
</feature>
<dbReference type="Pfam" id="PF07545">
    <property type="entry name" value="Vg_Tdu"/>
    <property type="match status" value="1"/>
</dbReference>
<dbReference type="PANTHER" id="PTHR15950">
    <property type="entry name" value="TRANSCRIPTION COFACTOR VESTIGIAL-LIKE PROTEIN"/>
    <property type="match status" value="1"/>
</dbReference>
<feature type="region of interest" description="Disordered" evidence="5">
    <location>
        <begin position="1"/>
        <end position="109"/>
    </location>
</feature>
<name>A0A7R9AQX3_TIMSH</name>
<evidence type="ECO:0008006" key="7">
    <source>
        <dbReference type="Google" id="ProtNLM"/>
    </source>
</evidence>
<accession>A0A7R9AQX3</accession>
<evidence type="ECO:0000256" key="1">
    <source>
        <dbReference type="ARBA" id="ARBA00004123"/>
    </source>
</evidence>
<proteinExistence type="predicted"/>
<reference evidence="6" key="1">
    <citation type="submission" date="2020-11" db="EMBL/GenBank/DDBJ databases">
        <authorList>
            <person name="Tran Van P."/>
        </authorList>
    </citation>
    <scope>NUCLEOTIDE SEQUENCE</scope>
</reference>
<dbReference type="PANTHER" id="PTHR15950:SF15">
    <property type="entry name" value="PROTEIN VESTIGIAL"/>
    <property type="match status" value="1"/>
</dbReference>
<evidence type="ECO:0000313" key="6">
    <source>
        <dbReference type="EMBL" id="CAD7258279.1"/>
    </source>
</evidence>
<dbReference type="EMBL" id="OC000772">
    <property type="protein sequence ID" value="CAD7258279.1"/>
    <property type="molecule type" value="Genomic_DNA"/>
</dbReference>
<comment type="subcellular location">
    <subcellularLocation>
        <location evidence="1">Nucleus</location>
    </subcellularLocation>
</comment>
<keyword evidence="4" id="KW-0539">Nucleus</keyword>
<protein>
    <recommendedName>
        <fullName evidence="7">Vestigial</fullName>
    </recommendedName>
</protein>
<dbReference type="GO" id="GO:0006355">
    <property type="term" value="P:regulation of DNA-templated transcription"/>
    <property type="evidence" value="ECO:0007669"/>
    <property type="project" value="InterPro"/>
</dbReference>
<gene>
    <name evidence="6" type="ORF">TSIB3V08_LOCUS2518</name>
</gene>
<evidence type="ECO:0000256" key="2">
    <source>
        <dbReference type="ARBA" id="ARBA00023015"/>
    </source>
</evidence>
<feature type="compositionally biased region" description="Acidic residues" evidence="5">
    <location>
        <begin position="90"/>
        <end position="100"/>
    </location>
</feature>
<keyword evidence="2" id="KW-0805">Transcription regulation</keyword>
<evidence type="ECO:0000256" key="5">
    <source>
        <dbReference type="SAM" id="MobiDB-lite"/>
    </source>
</evidence>
<evidence type="ECO:0000256" key="3">
    <source>
        <dbReference type="ARBA" id="ARBA00023163"/>
    </source>
</evidence>
<sequence length="577" mass="62185">MVKFNVQRSLEATQHQQSTSPLDPVTASAGPPYHGTTTTHHHTTSSHHSSAGSVSSGGGGVGSPGSPLRHKEDEPTPSTGRASGEGQVGPEDDEDDEDDTPGGSSSGRSRAQYMSANCVVFTHYSGDVAAVVDEHFTRALNYVENKGTSSSGHIKGLKRSENLSGRALELKFFVSIPWQYAKSATRSRLISGRFFVASQKTFLAFTLRGFSVLAPSPSYFLFLLFNSGGKKPKNALIPLHQQPVIACGENVRPSASQPSPPTFPTVYESGVRQAGPCTRSECSPAGSVALWHGTVSEPGCTTMVQDAVSTSGVAGTNDAWMTESRTHTISDEVVQLALRLIGMVHTKLDGPAPSSQATRRVRRLDDMSSWSHLGNTLDTVSFGRSEESIPCLYGTKMRLHMSPMTARNFPPSFWNSNYQVSAATVTSAHHAAELYAASDPYHPHGATPTTSDPWHSHYQQYSAAAAHHHHRAVHEYHHHHNMAQYGGLLLPPPTRLPPHVTASHQYSKGAMSEPWGSAATHGARLHHDPAAAHHSHTHALDTAGYPAYPTMAGECQPHYYSTTCHHKLLQKTAQLSS</sequence>